<dbReference type="PANTHER" id="PTHR47354:SF5">
    <property type="entry name" value="PROTEIN RFBI"/>
    <property type="match status" value="1"/>
</dbReference>
<evidence type="ECO:0000259" key="1">
    <source>
        <dbReference type="PROSITE" id="PS51384"/>
    </source>
</evidence>
<dbReference type="PROSITE" id="PS51384">
    <property type="entry name" value="FAD_FR"/>
    <property type="match status" value="1"/>
</dbReference>
<dbReference type="InterPro" id="IPR039261">
    <property type="entry name" value="FNR_nucleotide-bd"/>
</dbReference>
<dbReference type="Pfam" id="PF00175">
    <property type="entry name" value="NAD_binding_1"/>
    <property type="match status" value="1"/>
</dbReference>
<dbReference type="RefSeq" id="WP_062619198.1">
    <property type="nucleotide sequence ID" value="NZ_JRWG01000001.1"/>
</dbReference>
<dbReference type="GO" id="GO:0016491">
    <property type="term" value="F:oxidoreductase activity"/>
    <property type="evidence" value="ECO:0007669"/>
    <property type="project" value="InterPro"/>
</dbReference>
<dbReference type="PRINTS" id="PR00371">
    <property type="entry name" value="FPNCR"/>
</dbReference>
<dbReference type="InterPro" id="IPR001433">
    <property type="entry name" value="OxRdtase_FAD/NAD-bd"/>
</dbReference>
<sequence length="229" mass="26274">MSGFIFPYRVKILQKKKINQSVIRFQIEKPYGYKFEPGQAIDLSIDQKGYELDVAPFTITNTNDNSFLELYIKISPNRDSLSYGLASLNTGAVLQITEPWDTYKYQGSGVFIAAGTGIMPFLPILKSLVTESKILKDHKLIYANKRQKDILFKNQLTRLLGKNYINILSTSKARDMISGRVDLPFLKEQIKNFNQHFYICGPKKFEGDVRKYLIQLGVKKGYIQTGYNF</sequence>
<dbReference type="Gene3D" id="3.40.50.80">
    <property type="entry name" value="Nucleotide-binding domain of ferredoxin-NADP reductase (FNR) module"/>
    <property type="match status" value="1"/>
</dbReference>
<evidence type="ECO:0000313" key="2">
    <source>
        <dbReference type="EMBL" id="KXO01144.1"/>
    </source>
</evidence>
<dbReference type="PANTHER" id="PTHR47354">
    <property type="entry name" value="NADH OXIDOREDUCTASE HCR"/>
    <property type="match status" value="1"/>
</dbReference>
<gene>
    <name evidence="2" type="ORF">LS48_01335</name>
</gene>
<dbReference type="InterPro" id="IPR050415">
    <property type="entry name" value="MRET"/>
</dbReference>
<dbReference type="InterPro" id="IPR017927">
    <property type="entry name" value="FAD-bd_FR_type"/>
</dbReference>
<reference evidence="3" key="1">
    <citation type="submission" date="2014-10" db="EMBL/GenBank/DDBJ databases">
        <title>Genome sequencing of Vitellibacter sp. D-24.</title>
        <authorList>
            <person name="Thevarajoo S."/>
            <person name="Selvaratnam C."/>
            <person name="Goh K.M."/>
            <person name="Chong C.S."/>
        </authorList>
    </citation>
    <scope>NUCLEOTIDE SEQUENCE [LARGE SCALE GENOMIC DNA]</scope>
    <source>
        <strain evidence="3">D-24</strain>
    </source>
</reference>
<organism evidence="2 3">
    <name type="scientific">Aequorivita aquimaris</name>
    <dbReference type="NCBI Taxonomy" id="1548749"/>
    <lineage>
        <taxon>Bacteria</taxon>
        <taxon>Pseudomonadati</taxon>
        <taxon>Bacteroidota</taxon>
        <taxon>Flavobacteriia</taxon>
        <taxon>Flavobacteriales</taxon>
        <taxon>Flavobacteriaceae</taxon>
        <taxon>Aequorivita</taxon>
    </lineage>
</organism>
<dbReference type="InterPro" id="IPR017938">
    <property type="entry name" value="Riboflavin_synthase-like_b-brl"/>
</dbReference>
<dbReference type="InterPro" id="IPR013112">
    <property type="entry name" value="FAD-bd_8"/>
</dbReference>
<evidence type="ECO:0000313" key="3">
    <source>
        <dbReference type="Proteomes" id="UP000070138"/>
    </source>
</evidence>
<name>A0A137RLZ4_9FLAO</name>
<dbReference type="AlphaFoldDB" id="A0A137RLZ4"/>
<accession>A0A137RLZ4</accession>
<dbReference type="Pfam" id="PF08022">
    <property type="entry name" value="FAD_binding_8"/>
    <property type="match status" value="1"/>
</dbReference>
<dbReference type="SUPFAM" id="SSF63380">
    <property type="entry name" value="Riboflavin synthase domain-like"/>
    <property type="match status" value="1"/>
</dbReference>
<dbReference type="Proteomes" id="UP000070138">
    <property type="component" value="Unassembled WGS sequence"/>
</dbReference>
<dbReference type="PRINTS" id="PR00410">
    <property type="entry name" value="PHEHYDRXLASE"/>
</dbReference>
<dbReference type="Gene3D" id="2.40.30.10">
    <property type="entry name" value="Translation factors"/>
    <property type="match status" value="1"/>
</dbReference>
<dbReference type="STRING" id="1548749.LS48_01335"/>
<dbReference type="InterPro" id="IPR001709">
    <property type="entry name" value="Flavoprot_Pyr_Nucl_cyt_Rdtase"/>
</dbReference>
<dbReference type="EMBL" id="JRWG01000001">
    <property type="protein sequence ID" value="KXO01144.1"/>
    <property type="molecule type" value="Genomic_DNA"/>
</dbReference>
<feature type="domain" description="FAD-binding FR-type" evidence="1">
    <location>
        <begin position="5"/>
        <end position="106"/>
    </location>
</feature>
<protein>
    <recommendedName>
        <fullName evidence="1">FAD-binding FR-type domain-containing protein</fullName>
    </recommendedName>
</protein>
<dbReference type="OrthoDB" id="9789468at2"/>
<comment type="caution">
    <text evidence="2">The sequence shown here is derived from an EMBL/GenBank/DDBJ whole genome shotgun (WGS) entry which is preliminary data.</text>
</comment>
<proteinExistence type="predicted"/>
<keyword evidence="3" id="KW-1185">Reference proteome</keyword>
<dbReference type="SUPFAM" id="SSF52343">
    <property type="entry name" value="Ferredoxin reductase-like, C-terminal NADP-linked domain"/>
    <property type="match status" value="1"/>
</dbReference>
<reference evidence="2 3" key="2">
    <citation type="journal article" date="2016" name="Int. J. Syst. Evol. Microbiol.">
        <title>Vitellibacter aquimaris sp. nov., a marine bacterium isolated from seawater.</title>
        <authorList>
            <person name="Thevarajoo S."/>
            <person name="Selvaratnam C."/>
            <person name="Goh K.M."/>
            <person name="Hong K.W."/>
            <person name="Chan X.Y."/>
            <person name="Chan K.G."/>
            <person name="Chong C.S."/>
        </authorList>
    </citation>
    <scope>NUCLEOTIDE SEQUENCE [LARGE SCALE GENOMIC DNA]</scope>
    <source>
        <strain evidence="2 3">D-24</strain>
    </source>
</reference>